<protein>
    <recommendedName>
        <fullName evidence="4">Lipoprotein</fullName>
    </recommendedName>
</protein>
<dbReference type="PROSITE" id="PS51257">
    <property type="entry name" value="PROKAR_LIPOPROTEIN"/>
    <property type="match status" value="1"/>
</dbReference>
<gene>
    <name evidence="2" type="ORF">K7C98_25620</name>
</gene>
<proteinExistence type="predicted"/>
<accession>A0ABS7TWK6</accession>
<evidence type="ECO:0000256" key="1">
    <source>
        <dbReference type="SAM" id="MobiDB-lite"/>
    </source>
</evidence>
<sequence length="301" mass="31378">MTRGPTTPGSFALGAALVAGGCFHDERPQLGCAAASMCSTSSTSTSAMEGETPTSSTSTSTTGAPPPEPRTFRIDSLRLVDPHLFSDICIDVTGLVNTIGLAQQIEDGELNLILHFEEFDPDALAAVLGEAMSCDLTAQTCVQDEGANLQLPVERVTAAPCLGLDSAVLAEDSVKALNSPEPTCFRTSAAELALPLGADAAPINLLHTQVAFNFDDIDDPQAIQRGVISGFLTRASAESTDVEVSGSSYNLWTLVHATDDCVMKFPELLPSVDEFAGPNGPVEGVWLAFNATAGRIALVPP</sequence>
<dbReference type="Proteomes" id="UP001139031">
    <property type="component" value="Unassembled WGS sequence"/>
</dbReference>
<dbReference type="EMBL" id="JAIRAU010000033">
    <property type="protein sequence ID" value="MBZ5712634.1"/>
    <property type="molecule type" value="Genomic_DNA"/>
</dbReference>
<feature type="region of interest" description="Disordered" evidence="1">
    <location>
        <begin position="42"/>
        <end position="70"/>
    </location>
</feature>
<evidence type="ECO:0000313" key="3">
    <source>
        <dbReference type="Proteomes" id="UP001139031"/>
    </source>
</evidence>
<evidence type="ECO:0000313" key="2">
    <source>
        <dbReference type="EMBL" id="MBZ5712634.1"/>
    </source>
</evidence>
<organism evidence="2 3">
    <name type="scientific">Nannocystis pusilla</name>
    <dbReference type="NCBI Taxonomy" id="889268"/>
    <lineage>
        <taxon>Bacteria</taxon>
        <taxon>Pseudomonadati</taxon>
        <taxon>Myxococcota</taxon>
        <taxon>Polyangia</taxon>
        <taxon>Nannocystales</taxon>
        <taxon>Nannocystaceae</taxon>
        <taxon>Nannocystis</taxon>
    </lineage>
</organism>
<evidence type="ECO:0008006" key="4">
    <source>
        <dbReference type="Google" id="ProtNLM"/>
    </source>
</evidence>
<dbReference type="RefSeq" id="WP_224194390.1">
    <property type="nucleotide sequence ID" value="NZ_JAIRAU010000033.1"/>
</dbReference>
<name>A0ABS7TWK6_9BACT</name>
<feature type="compositionally biased region" description="Low complexity" evidence="1">
    <location>
        <begin position="42"/>
        <end position="63"/>
    </location>
</feature>
<comment type="caution">
    <text evidence="2">The sequence shown here is derived from an EMBL/GenBank/DDBJ whole genome shotgun (WGS) entry which is preliminary data.</text>
</comment>
<reference evidence="2" key="1">
    <citation type="submission" date="2021-08" db="EMBL/GenBank/DDBJ databases">
        <authorList>
            <person name="Stevens D.C."/>
        </authorList>
    </citation>
    <scope>NUCLEOTIDE SEQUENCE</scope>
    <source>
        <strain evidence="2">DSM 53165</strain>
    </source>
</reference>
<keyword evidence="3" id="KW-1185">Reference proteome</keyword>